<name>A0A9W6NAZ2_9HYPH</name>
<dbReference type="RefSeq" id="WP_213364267.1">
    <property type="nucleotide sequence ID" value="NZ_BSFM01000011.1"/>
</dbReference>
<gene>
    <name evidence="3" type="ORF">GCM10017653_21570</name>
</gene>
<reference evidence="3" key="2">
    <citation type="submission" date="2023-01" db="EMBL/GenBank/DDBJ databases">
        <authorList>
            <person name="Sun Q."/>
            <person name="Evtushenko L."/>
        </authorList>
    </citation>
    <scope>NUCLEOTIDE SEQUENCE</scope>
    <source>
        <strain evidence="3">VKM B-2789</strain>
    </source>
</reference>
<dbReference type="Pfam" id="PF05990">
    <property type="entry name" value="DUF900"/>
    <property type="match status" value="1"/>
</dbReference>
<sequence length="420" mass="45864">MILLSKSLVFAVLGLTLAACAGPPDGVLLPVAGTTADTSQVDMVVATTRMPSDNPGNMYTGERGRPTLSFARITVSIPPETARKVGDVQWPKRVPGNPQTDFVTTRAEMINRDQALTWFSQRLKQTPKRRVMVFIHGFNNRFDDAVFRFAQIVHDSGAPVVPILFTWPSRGSLLAYGYDRESTNYSRDALERLLSYLAADPEVGEITVLAHSMGNWLTVEALRQMAIRNKRIAPKIQNVILAAPDVDVDVFRTQVYDMGSPRPNITVFVSRDDRALSLSRRVWGSTDRLGAIDPDKEPYKTEFERDNITVVDLTKLRTGDPLNHGKFAESPEVVQLIGQRLAEGQSINDSRVGLGDHIIEASAGAAAAVGTAAGVIVAAPVAVIDAKTRENYDEHLKNLGQNISGNSEEQKSLAPPPAPE</sequence>
<feature type="signal peptide" evidence="2">
    <location>
        <begin position="1"/>
        <end position="21"/>
    </location>
</feature>
<accession>A0A9W6NAZ2</accession>
<evidence type="ECO:0000256" key="2">
    <source>
        <dbReference type="SAM" id="SignalP"/>
    </source>
</evidence>
<evidence type="ECO:0000313" key="4">
    <source>
        <dbReference type="Proteomes" id="UP001143330"/>
    </source>
</evidence>
<feature type="chain" id="PRO_5040993285" evidence="2">
    <location>
        <begin position="22"/>
        <end position="420"/>
    </location>
</feature>
<feature type="region of interest" description="Disordered" evidence="1">
    <location>
        <begin position="395"/>
        <end position="420"/>
    </location>
</feature>
<dbReference type="InterPro" id="IPR014586">
    <property type="entry name" value="UCP033909"/>
</dbReference>
<dbReference type="Proteomes" id="UP001143330">
    <property type="component" value="Unassembled WGS sequence"/>
</dbReference>
<protein>
    <submittedName>
        <fullName evidence="3">Esterase</fullName>
    </submittedName>
</protein>
<keyword evidence="4" id="KW-1185">Reference proteome</keyword>
<dbReference type="PIRSF" id="PIRSF033909">
    <property type="entry name" value="UCP033909"/>
    <property type="match status" value="1"/>
</dbReference>
<proteinExistence type="predicted"/>
<dbReference type="InterPro" id="IPR010297">
    <property type="entry name" value="DUF900_hydrolase"/>
</dbReference>
<dbReference type="Gene3D" id="3.40.50.1820">
    <property type="entry name" value="alpha/beta hydrolase"/>
    <property type="match status" value="1"/>
</dbReference>
<dbReference type="PANTHER" id="PTHR36513">
    <property type="entry name" value="ABC TRANSMEMBRANE TYPE-1 DOMAIN-CONTAINING PROTEIN"/>
    <property type="match status" value="1"/>
</dbReference>
<dbReference type="PANTHER" id="PTHR36513:SF1">
    <property type="entry name" value="TRANSMEMBRANE PROTEIN"/>
    <property type="match status" value="1"/>
</dbReference>
<dbReference type="AlphaFoldDB" id="A0A9W6NAZ2"/>
<organism evidence="3 4">
    <name type="scientific">Ancylobacter defluvii</name>
    <dbReference type="NCBI Taxonomy" id="1282440"/>
    <lineage>
        <taxon>Bacteria</taxon>
        <taxon>Pseudomonadati</taxon>
        <taxon>Pseudomonadota</taxon>
        <taxon>Alphaproteobacteria</taxon>
        <taxon>Hyphomicrobiales</taxon>
        <taxon>Xanthobacteraceae</taxon>
        <taxon>Ancylobacter</taxon>
    </lineage>
</organism>
<reference evidence="3" key="1">
    <citation type="journal article" date="2014" name="Int. J. Syst. Evol. Microbiol.">
        <title>Complete genome sequence of Corynebacterium casei LMG S-19264T (=DSM 44701T), isolated from a smear-ripened cheese.</title>
        <authorList>
            <consortium name="US DOE Joint Genome Institute (JGI-PGF)"/>
            <person name="Walter F."/>
            <person name="Albersmeier A."/>
            <person name="Kalinowski J."/>
            <person name="Ruckert C."/>
        </authorList>
    </citation>
    <scope>NUCLEOTIDE SEQUENCE</scope>
    <source>
        <strain evidence="3">VKM B-2789</strain>
    </source>
</reference>
<dbReference type="PROSITE" id="PS51257">
    <property type="entry name" value="PROKAR_LIPOPROTEIN"/>
    <property type="match status" value="1"/>
</dbReference>
<dbReference type="InterPro" id="IPR029058">
    <property type="entry name" value="AB_hydrolase_fold"/>
</dbReference>
<dbReference type="SUPFAM" id="SSF53474">
    <property type="entry name" value="alpha/beta-Hydrolases"/>
    <property type="match status" value="1"/>
</dbReference>
<keyword evidence="2" id="KW-0732">Signal</keyword>
<evidence type="ECO:0000313" key="3">
    <source>
        <dbReference type="EMBL" id="GLK84087.1"/>
    </source>
</evidence>
<comment type="caution">
    <text evidence="3">The sequence shown here is derived from an EMBL/GenBank/DDBJ whole genome shotgun (WGS) entry which is preliminary data.</text>
</comment>
<dbReference type="EMBL" id="BSFM01000011">
    <property type="protein sequence ID" value="GLK84087.1"/>
    <property type="molecule type" value="Genomic_DNA"/>
</dbReference>
<evidence type="ECO:0000256" key="1">
    <source>
        <dbReference type="SAM" id="MobiDB-lite"/>
    </source>
</evidence>